<keyword evidence="7 8" id="KW-0472">Membrane</keyword>
<keyword evidence="4" id="KW-0997">Cell inner membrane</keyword>
<keyword evidence="5 8" id="KW-0812">Transmembrane</keyword>
<evidence type="ECO:0000256" key="8">
    <source>
        <dbReference type="SAM" id="Phobius"/>
    </source>
</evidence>
<keyword evidence="6 8" id="KW-1133">Transmembrane helix</keyword>
<dbReference type="Pfam" id="PF20398">
    <property type="entry name" value="DUF6691"/>
    <property type="match status" value="1"/>
</dbReference>
<dbReference type="OrthoDB" id="10254418at2759"/>
<evidence type="ECO:0000256" key="7">
    <source>
        <dbReference type="ARBA" id="ARBA00023136"/>
    </source>
</evidence>
<feature type="transmembrane region" description="Helical" evidence="8">
    <location>
        <begin position="73"/>
        <end position="92"/>
    </location>
</feature>
<evidence type="ECO:0000256" key="1">
    <source>
        <dbReference type="ARBA" id="ARBA00004429"/>
    </source>
</evidence>
<comment type="subcellular location">
    <subcellularLocation>
        <location evidence="1">Cell inner membrane</location>
        <topology evidence="1">Multi-pass membrane protein</topology>
    </subcellularLocation>
</comment>
<keyword evidence="3" id="KW-1003">Cell membrane</keyword>
<evidence type="ECO:0000256" key="6">
    <source>
        <dbReference type="ARBA" id="ARBA00022989"/>
    </source>
</evidence>
<evidence type="ECO:0000256" key="3">
    <source>
        <dbReference type="ARBA" id="ARBA00022475"/>
    </source>
</evidence>
<accession>A0A0B7FQA3</accession>
<dbReference type="EMBL" id="LN679137">
    <property type="protein sequence ID" value="CEL59084.1"/>
    <property type="molecule type" value="Genomic_DNA"/>
</dbReference>
<name>A0A0B7FQA3_THACB</name>
<feature type="transmembrane region" description="Helical" evidence="8">
    <location>
        <begin position="191"/>
        <end position="212"/>
    </location>
</feature>
<protein>
    <submittedName>
        <fullName evidence="9">Uncharacterized protein</fullName>
    </submittedName>
</protein>
<feature type="transmembrane region" description="Helical" evidence="8">
    <location>
        <begin position="268"/>
        <end position="287"/>
    </location>
</feature>
<feature type="transmembrane region" description="Helical" evidence="8">
    <location>
        <begin position="149"/>
        <end position="171"/>
    </location>
</feature>
<evidence type="ECO:0000256" key="5">
    <source>
        <dbReference type="ARBA" id="ARBA00022692"/>
    </source>
</evidence>
<feature type="transmembrane region" description="Helical" evidence="8">
    <location>
        <begin position="107"/>
        <end position="129"/>
    </location>
</feature>
<feature type="transmembrane region" description="Helical" evidence="8">
    <location>
        <begin position="358"/>
        <end position="378"/>
    </location>
</feature>
<evidence type="ECO:0000313" key="9">
    <source>
        <dbReference type="EMBL" id="CEL59084.1"/>
    </source>
</evidence>
<sequence>MPFTPVQTLIGASMLGISAYHVLILNGGVLGISGFAHRTTSWAIFKSRQLTSTSAPKDETSDDANANPDPDHLALLSMAGLLAGGLALGFFYRPAESQLQAQLVDMYSIASVTLAQGAGLVLAGFLVGLGSKLSNGCTSGHMLCGVSRLAPRSLVATATFFPFAVLAHLLLGRLPAFSFDLVTEGPVGQPTWQAVLVLQLPILFYRYGAAFINGLAGERYARQVVAFATSFQFALGLIVSGMLRPSKILNFLQITPAAMKDGSWDPSLAMIILAGILPQALVWVASLRKYVRQSGTRPAFAEKWSIPIPGPEWRKGIDARLIIGAALFGTGWGMCGICPGPAAVLLGAGMSGGMDGCGLWRVVIWIVGFVSGGLAGHVL</sequence>
<dbReference type="InterPro" id="IPR007272">
    <property type="entry name" value="Sulf_transp_TsuA/YedE"/>
</dbReference>
<feature type="transmembrane region" description="Helical" evidence="8">
    <location>
        <begin position="321"/>
        <end position="346"/>
    </location>
</feature>
<dbReference type="InterPro" id="IPR046513">
    <property type="entry name" value="DUF6691"/>
</dbReference>
<evidence type="ECO:0000256" key="4">
    <source>
        <dbReference type="ARBA" id="ARBA00022519"/>
    </source>
</evidence>
<dbReference type="Proteomes" id="UP000059188">
    <property type="component" value="Unassembled WGS sequence"/>
</dbReference>
<dbReference type="AlphaFoldDB" id="A0A0B7FQA3"/>
<proteinExistence type="predicted"/>
<gene>
    <name evidence="9" type="ORF">RSOLAG1IB_09071</name>
</gene>
<reference evidence="9 10" key="1">
    <citation type="submission" date="2014-11" db="EMBL/GenBank/DDBJ databases">
        <authorList>
            <person name="Wibberg Daniel"/>
        </authorList>
    </citation>
    <scope>NUCLEOTIDE SEQUENCE [LARGE SCALE GENOMIC DNA]</scope>
    <source>
        <strain evidence="9">Rhizoctonia solani AG1-IB 7/3/14</strain>
    </source>
</reference>
<dbReference type="PANTHER" id="PTHR30574:SF1">
    <property type="entry name" value="SULPHUR TRANSPORT DOMAIN-CONTAINING PROTEIN"/>
    <property type="match status" value="1"/>
</dbReference>
<evidence type="ECO:0000256" key="2">
    <source>
        <dbReference type="ARBA" id="ARBA00022448"/>
    </source>
</evidence>
<keyword evidence="10" id="KW-1185">Reference proteome</keyword>
<evidence type="ECO:0000313" key="10">
    <source>
        <dbReference type="Proteomes" id="UP000059188"/>
    </source>
</evidence>
<keyword evidence="2" id="KW-0813">Transport</keyword>
<feature type="transmembrane region" description="Helical" evidence="8">
    <location>
        <begin position="12"/>
        <end position="36"/>
    </location>
</feature>
<organism evidence="9 10">
    <name type="scientific">Thanatephorus cucumeris (strain AG1-IB / isolate 7/3/14)</name>
    <name type="common">Lettuce bottom rot fungus</name>
    <name type="synonym">Rhizoctonia solani</name>
    <dbReference type="NCBI Taxonomy" id="1108050"/>
    <lineage>
        <taxon>Eukaryota</taxon>
        <taxon>Fungi</taxon>
        <taxon>Dikarya</taxon>
        <taxon>Basidiomycota</taxon>
        <taxon>Agaricomycotina</taxon>
        <taxon>Agaricomycetes</taxon>
        <taxon>Cantharellales</taxon>
        <taxon>Ceratobasidiaceae</taxon>
        <taxon>Rhizoctonia</taxon>
        <taxon>Rhizoctonia solani AG-1</taxon>
    </lineage>
</organism>
<dbReference type="GO" id="GO:0005886">
    <property type="term" value="C:plasma membrane"/>
    <property type="evidence" value="ECO:0007669"/>
    <property type="project" value="UniProtKB-SubCell"/>
</dbReference>
<dbReference type="PANTHER" id="PTHR30574">
    <property type="entry name" value="INNER MEMBRANE PROTEIN YEDE"/>
    <property type="match status" value="1"/>
</dbReference>
<feature type="transmembrane region" description="Helical" evidence="8">
    <location>
        <begin position="224"/>
        <end position="243"/>
    </location>
</feature>